<proteinExistence type="predicted"/>
<sequence>MSLLAILTASGLTPPNSAPEVLEQPLRLLSLAQTVDAPVVERTATIAPLAGPALTSGGYTVPTASLRLIGSTSGGDRGGVEAHSWEWQTNASEVTLRLQLSGFTTPAVQVFVDDEPTAHPYIRITENSQMQIPLGAHGT</sequence>
<dbReference type="AlphaFoldDB" id="A0A7W8TWL7"/>
<name>A0A7W8TWL7_9MICC</name>
<reference evidence="1 2" key="1">
    <citation type="submission" date="2020-08" db="EMBL/GenBank/DDBJ databases">
        <title>Sequencing the genomes of 1000 actinobacteria strains.</title>
        <authorList>
            <person name="Klenk H.-P."/>
        </authorList>
    </citation>
    <scope>NUCLEOTIDE SEQUENCE [LARGE SCALE GENOMIC DNA]</scope>
    <source>
        <strain evidence="1 2">DSM 105783</strain>
    </source>
</reference>
<evidence type="ECO:0000313" key="2">
    <source>
        <dbReference type="Proteomes" id="UP000580797"/>
    </source>
</evidence>
<dbReference type="Proteomes" id="UP000580797">
    <property type="component" value="Unassembled WGS sequence"/>
</dbReference>
<gene>
    <name evidence="1" type="ORF">HD598_002177</name>
</gene>
<comment type="caution">
    <text evidence="1">The sequence shown here is derived from an EMBL/GenBank/DDBJ whole genome shotgun (WGS) entry which is preliminary data.</text>
</comment>
<protein>
    <submittedName>
        <fullName evidence="1">Uncharacterized protein</fullName>
    </submittedName>
</protein>
<evidence type="ECO:0000313" key="1">
    <source>
        <dbReference type="EMBL" id="MBB5513490.1"/>
    </source>
</evidence>
<accession>A0A7W8TWL7</accession>
<organism evidence="1 2">
    <name type="scientific">Neomicrococcus aestuarii</name>
    <dbReference type="NCBI Taxonomy" id="556325"/>
    <lineage>
        <taxon>Bacteria</taxon>
        <taxon>Bacillati</taxon>
        <taxon>Actinomycetota</taxon>
        <taxon>Actinomycetes</taxon>
        <taxon>Micrococcales</taxon>
        <taxon>Micrococcaceae</taxon>
        <taxon>Neomicrococcus</taxon>
    </lineage>
</organism>
<dbReference type="EMBL" id="JACHDR010000001">
    <property type="protein sequence ID" value="MBB5513490.1"/>
    <property type="molecule type" value="Genomic_DNA"/>
</dbReference>